<feature type="domain" description="Fatty acid desaturase" evidence="2">
    <location>
        <begin position="107"/>
        <end position="360"/>
    </location>
</feature>
<name>A0A4Q7MWK3_9BURK</name>
<dbReference type="GO" id="GO:0016491">
    <property type="term" value="F:oxidoreductase activity"/>
    <property type="evidence" value="ECO:0007669"/>
    <property type="project" value="InterPro"/>
</dbReference>
<keyword evidence="1" id="KW-0812">Transmembrane</keyword>
<dbReference type="InterPro" id="IPR012171">
    <property type="entry name" value="Fatty_acid_desaturase"/>
</dbReference>
<feature type="transmembrane region" description="Helical" evidence="1">
    <location>
        <begin position="103"/>
        <end position="121"/>
    </location>
</feature>
<dbReference type="Pfam" id="PF00487">
    <property type="entry name" value="FA_desaturase"/>
    <property type="match status" value="1"/>
</dbReference>
<protein>
    <submittedName>
        <fullName evidence="3">Omega-6 fatty acid desaturase (Delta-12 desaturase)</fullName>
    </submittedName>
</protein>
<proteinExistence type="predicted"/>
<dbReference type="InterPro" id="IPR005804">
    <property type="entry name" value="FA_desaturase_dom"/>
</dbReference>
<evidence type="ECO:0000256" key="1">
    <source>
        <dbReference type="SAM" id="Phobius"/>
    </source>
</evidence>
<dbReference type="GO" id="GO:0006629">
    <property type="term" value="P:lipid metabolic process"/>
    <property type="evidence" value="ECO:0007669"/>
    <property type="project" value="InterPro"/>
</dbReference>
<keyword evidence="1" id="KW-1133">Transmembrane helix</keyword>
<evidence type="ECO:0000313" key="3">
    <source>
        <dbReference type="EMBL" id="RZS73173.1"/>
    </source>
</evidence>
<keyword evidence="1" id="KW-0472">Membrane</keyword>
<evidence type="ECO:0000313" key="4">
    <source>
        <dbReference type="Proteomes" id="UP000292039"/>
    </source>
</evidence>
<evidence type="ECO:0000259" key="2">
    <source>
        <dbReference type="Pfam" id="PF00487"/>
    </source>
</evidence>
<dbReference type="CDD" id="cd03507">
    <property type="entry name" value="Delta12-FADS-like"/>
    <property type="match status" value="1"/>
</dbReference>
<dbReference type="Proteomes" id="UP000292039">
    <property type="component" value="Unassembled WGS sequence"/>
</dbReference>
<gene>
    <name evidence="3" type="ORF">EV679_0362</name>
</gene>
<sequence>MALRAMCHMAGIRPGDRRAQYRRGAIAHTRSSACFFFFCKQPVTATNTTPLAPDEPLPHRKIIRSWTTPFAKRSTAFALLLTVFEFLIYGLAIASTVWFENPIMKIVMGMVTGFIIGRLFILGHDACHQSFTDHRRLNRWLGRLLFLPSLTPYSLWDVGHNVVHHGYSNLKGFDFVWCPKTVEEYKAMSRGQRILERLYRSGWCPWLYYLVETWWRRMYFPSRKEMPTRRRVFILDGILVTVAAALWIGALVWAAIATQQSVWLTLFAGFVVPFIFWNGMIGMVIYIQHTHPEIEWYENKEEWAASQPFVSTTVHLTFKYFGRRLLHNIMVHTAHHVDMSIPLYRLPEAQKRLEEMLPGRIVIQYFSWRWYFKCARHCKLYDYANKRWLDFKGAPQPAFDAK</sequence>
<feature type="transmembrane region" description="Helical" evidence="1">
    <location>
        <begin position="232"/>
        <end position="256"/>
    </location>
</feature>
<accession>A0A4Q7MWK3</accession>
<organism evidence="3 4">
    <name type="scientific">Kerstersia gyiorum</name>
    <dbReference type="NCBI Taxonomy" id="206506"/>
    <lineage>
        <taxon>Bacteria</taxon>
        <taxon>Pseudomonadati</taxon>
        <taxon>Pseudomonadota</taxon>
        <taxon>Betaproteobacteria</taxon>
        <taxon>Burkholderiales</taxon>
        <taxon>Alcaligenaceae</taxon>
        <taxon>Kerstersia</taxon>
    </lineage>
</organism>
<comment type="caution">
    <text evidence="3">The sequence shown here is derived from an EMBL/GenBank/DDBJ whole genome shotgun (WGS) entry which is preliminary data.</text>
</comment>
<feature type="transmembrane region" description="Helical" evidence="1">
    <location>
        <begin position="76"/>
        <end position="97"/>
    </location>
</feature>
<feature type="transmembrane region" description="Helical" evidence="1">
    <location>
        <begin position="262"/>
        <end position="287"/>
    </location>
</feature>
<reference evidence="3 4" key="1">
    <citation type="submission" date="2019-02" db="EMBL/GenBank/DDBJ databases">
        <title>Genomic Encyclopedia of Type Strains, Phase IV (KMG-IV): sequencing the most valuable type-strain genomes for metagenomic binning, comparative biology and taxonomic classification.</title>
        <authorList>
            <person name="Goeker M."/>
        </authorList>
    </citation>
    <scope>NUCLEOTIDE SEQUENCE [LARGE SCALE GENOMIC DNA]</scope>
    <source>
        <strain evidence="3 4">DSM 16618</strain>
    </source>
</reference>
<dbReference type="AlphaFoldDB" id="A0A4Q7MWK3"/>
<dbReference type="PANTHER" id="PTHR32100">
    <property type="entry name" value="OMEGA-6 FATTY ACID DESATURASE, CHLOROPLASTIC"/>
    <property type="match status" value="1"/>
</dbReference>
<dbReference type="EMBL" id="SGWZ01000001">
    <property type="protein sequence ID" value="RZS73173.1"/>
    <property type="molecule type" value="Genomic_DNA"/>
</dbReference>